<reference evidence="3" key="1">
    <citation type="submission" date="2022-01" db="EMBL/GenBank/DDBJ databases">
        <authorList>
            <person name="King R."/>
        </authorList>
    </citation>
    <scope>NUCLEOTIDE SEQUENCE</scope>
</reference>
<evidence type="ECO:0000313" key="3">
    <source>
        <dbReference type="EMBL" id="CAG9768703.1"/>
    </source>
</evidence>
<evidence type="ECO:0000313" key="4">
    <source>
        <dbReference type="Proteomes" id="UP001152799"/>
    </source>
</evidence>
<keyword evidence="4" id="KW-1185">Reference proteome</keyword>
<proteinExistence type="predicted"/>
<gene>
    <name evidence="3" type="ORF">CEUTPL_LOCUS9227</name>
</gene>
<sequence length="138" mass="15101">MMKLIVLSALIVTTVLAQRGGGDPKQAQIIRSESDIQPEGSYQFAYETDNGISAQEQGNIQPQGPEQALKSVQGQFQFLTPENEQIQISYVADENGYQPTGNALPTPPPIPIAIQKALEYIAAHPEKAEPQQQPGRRF</sequence>
<evidence type="ECO:0000256" key="1">
    <source>
        <dbReference type="PROSITE-ProRule" id="PRU00497"/>
    </source>
</evidence>
<dbReference type="PRINTS" id="PR00947">
    <property type="entry name" value="CUTICLE"/>
</dbReference>
<feature type="chain" id="PRO_5040179420" evidence="2">
    <location>
        <begin position="18"/>
        <end position="138"/>
    </location>
</feature>
<dbReference type="GO" id="GO:0008010">
    <property type="term" value="F:structural constituent of chitin-based larval cuticle"/>
    <property type="evidence" value="ECO:0007669"/>
    <property type="project" value="TreeGrafter"/>
</dbReference>
<dbReference type="PANTHER" id="PTHR10380">
    <property type="entry name" value="CUTICLE PROTEIN"/>
    <property type="match status" value="1"/>
</dbReference>
<protein>
    <submittedName>
        <fullName evidence="3">Uncharacterized protein</fullName>
    </submittedName>
</protein>
<dbReference type="Pfam" id="PF00379">
    <property type="entry name" value="Chitin_bind_4"/>
    <property type="match status" value="1"/>
</dbReference>
<dbReference type="GO" id="GO:0062129">
    <property type="term" value="C:chitin-based extracellular matrix"/>
    <property type="evidence" value="ECO:0007669"/>
    <property type="project" value="TreeGrafter"/>
</dbReference>
<dbReference type="OrthoDB" id="6343684at2759"/>
<keyword evidence="1" id="KW-0193">Cuticle</keyword>
<name>A0A9N9MRE4_9CUCU</name>
<dbReference type="PANTHER" id="PTHR10380:SF237">
    <property type="entry name" value="CUTICULAR PROTEIN 65AU, ISOFORM A-RELATED"/>
    <property type="match status" value="1"/>
</dbReference>
<dbReference type="EMBL" id="OU892281">
    <property type="protein sequence ID" value="CAG9768703.1"/>
    <property type="molecule type" value="Genomic_DNA"/>
</dbReference>
<dbReference type="PROSITE" id="PS51155">
    <property type="entry name" value="CHIT_BIND_RR_2"/>
    <property type="match status" value="1"/>
</dbReference>
<dbReference type="InterPro" id="IPR050468">
    <property type="entry name" value="Cuticle_Struct_Prot"/>
</dbReference>
<organism evidence="3 4">
    <name type="scientific">Ceutorhynchus assimilis</name>
    <name type="common">cabbage seed weevil</name>
    <dbReference type="NCBI Taxonomy" id="467358"/>
    <lineage>
        <taxon>Eukaryota</taxon>
        <taxon>Metazoa</taxon>
        <taxon>Ecdysozoa</taxon>
        <taxon>Arthropoda</taxon>
        <taxon>Hexapoda</taxon>
        <taxon>Insecta</taxon>
        <taxon>Pterygota</taxon>
        <taxon>Neoptera</taxon>
        <taxon>Endopterygota</taxon>
        <taxon>Coleoptera</taxon>
        <taxon>Polyphaga</taxon>
        <taxon>Cucujiformia</taxon>
        <taxon>Curculionidae</taxon>
        <taxon>Ceutorhynchinae</taxon>
        <taxon>Ceutorhynchus</taxon>
    </lineage>
</organism>
<dbReference type="InterPro" id="IPR000618">
    <property type="entry name" value="Insect_cuticle"/>
</dbReference>
<keyword evidence="2" id="KW-0732">Signal</keyword>
<feature type="signal peptide" evidence="2">
    <location>
        <begin position="1"/>
        <end position="17"/>
    </location>
</feature>
<dbReference type="AlphaFoldDB" id="A0A9N9MRE4"/>
<accession>A0A9N9MRE4</accession>
<evidence type="ECO:0000256" key="2">
    <source>
        <dbReference type="SAM" id="SignalP"/>
    </source>
</evidence>
<dbReference type="Proteomes" id="UP001152799">
    <property type="component" value="Chromosome 5"/>
</dbReference>